<feature type="transmembrane region" description="Helical" evidence="8">
    <location>
        <begin position="94"/>
        <end position="111"/>
    </location>
</feature>
<sequence>MTFKDNAAVSLSIGVLCCCIFTLGQLVVFLSSHGSLKPNRYTPFTYLGHSDSPWLQITIDLLLMSLFVLQHSWQNRKSVKEFLSDKGFRVFERLLYNLGSCLALQVLIQLWHPIPSWIVWEISTSVYPLAWWFFAITHSIAWLIIYGGCFVMDLTELLGAKQVFYSLQNWPDPLSLKSDGLRRFYSHMRHPSFCALALLLLVHPTMQIDRLILAHVFLLYMILCTRVDDVDYCYQRRMLQRKERDLNCT</sequence>
<feature type="transmembrane region" description="Helical" evidence="8">
    <location>
        <begin position="7"/>
        <end position="33"/>
    </location>
</feature>
<keyword evidence="10" id="KW-1185">Reference proteome</keyword>
<evidence type="ECO:0000256" key="3">
    <source>
        <dbReference type="ARBA" id="ARBA00022692"/>
    </source>
</evidence>
<dbReference type="PANTHER" id="PTHR31040">
    <property type="entry name" value="NURIM"/>
    <property type="match status" value="1"/>
</dbReference>
<comment type="caution">
    <text evidence="9">The sequence shown here is derived from an EMBL/GenBank/DDBJ whole genome shotgun (WGS) entry which is preliminary data.</text>
</comment>
<feature type="transmembrane region" description="Helical" evidence="8">
    <location>
        <begin position="131"/>
        <end position="152"/>
    </location>
</feature>
<dbReference type="OrthoDB" id="10050858at2759"/>
<accession>A0A8X6J284</accession>
<protein>
    <recommendedName>
        <fullName evidence="7">Nuclear envelope membrane protein</fullName>
    </recommendedName>
    <alternativeName>
        <fullName evidence="6">Nuclear rim protein</fullName>
    </alternativeName>
</protein>
<dbReference type="AlphaFoldDB" id="A0A8X6J284"/>
<proteinExistence type="inferred from homology"/>
<evidence type="ECO:0000313" key="10">
    <source>
        <dbReference type="Proteomes" id="UP000887116"/>
    </source>
</evidence>
<evidence type="ECO:0000256" key="7">
    <source>
        <dbReference type="ARBA" id="ARBA00032957"/>
    </source>
</evidence>
<feature type="transmembrane region" description="Helical" evidence="8">
    <location>
        <begin position="53"/>
        <end position="73"/>
    </location>
</feature>
<dbReference type="PANTHER" id="PTHR31040:SF1">
    <property type="entry name" value="NURIM"/>
    <property type="match status" value="1"/>
</dbReference>
<name>A0A8X6J284_TRICU</name>
<reference evidence="9" key="1">
    <citation type="submission" date="2020-07" db="EMBL/GenBank/DDBJ databases">
        <title>Multicomponent nature underlies the extraordinary mechanical properties of spider dragline silk.</title>
        <authorList>
            <person name="Kono N."/>
            <person name="Nakamura H."/>
            <person name="Mori M."/>
            <person name="Yoshida Y."/>
            <person name="Ohtoshi R."/>
            <person name="Malay A.D."/>
            <person name="Moran D.A.P."/>
            <person name="Tomita M."/>
            <person name="Numata K."/>
            <person name="Arakawa K."/>
        </authorList>
    </citation>
    <scope>NUCLEOTIDE SEQUENCE</scope>
</reference>
<evidence type="ECO:0000256" key="5">
    <source>
        <dbReference type="ARBA" id="ARBA00023136"/>
    </source>
</evidence>
<gene>
    <name evidence="9" type="primary">nrm</name>
    <name evidence="9" type="ORF">TNCT_727761</name>
</gene>
<evidence type="ECO:0000256" key="4">
    <source>
        <dbReference type="ARBA" id="ARBA00022989"/>
    </source>
</evidence>
<dbReference type="EMBL" id="BMAO01026062">
    <property type="protein sequence ID" value="GFR06773.1"/>
    <property type="molecule type" value="Genomic_DNA"/>
</dbReference>
<evidence type="ECO:0000256" key="6">
    <source>
        <dbReference type="ARBA" id="ARBA00031700"/>
    </source>
</evidence>
<keyword evidence="3 8" id="KW-0812">Transmembrane</keyword>
<comment type="similarity">
    <text evidence="2">Belongs to the nurim family.</text>
</comment>
<evidence type="ECO:0000256" key="8">
    <source>
        <dbReference type="SAM" id="Phobius"/>
    </source>
</evidence>
<dbReference type="InterPro" id="IPR033580">
    <property type="entry name" value="Nurim-like"/>
</dbReference>
<keyword evidence="4 8" id="KW-1133">Transmembrane helix</keyword>
<evidence type="ECO:0000256" key="1">
    <source>
        <dbReference type="ARBA" id="ARBA00004473"/>
    </source>
</evidence>
<evidence type="ECO:0000313" key="9">
    <source>
        <dbReference type="EMBL" id="GFR06773.1"/>
    </source>
</evidence>
<dbReference type="Proteomes" id="UP000887116">
    <property type="component" value="Unassembled WGS sequence"/>
</dbReference>
<keyword evidence="5 8" id="KW-0472">Membrane</keyword>
<organism evidence="9 10">
    <name type="scientific">Trichonephila clavata</name>
    <name type="common">Joro spider</name>
    <name type="synonym">Nephila clavata</name>
    <dbReference type="NCBI Taxonomy" id="2740835"/>
    <lineage>
        <taxon>Eukaryota</taxon>
        <taxon>Metazoa</taxon>
        <taxon>Ecdysozoa</taxon>
        <taxon>Arthropoda</taxon>
        <taxon>Chelicerata</taxon>
        <taxon>Arachnida</taxon>
        <taxon>Araneae</taxon>
        <taxon>Araneomorphae</taxon>
        <taxon>Entelegynae</taxon>
        <taxon>Araneoidea</taxon>
        <taxon>Nephilidae</taxon>
        <taxon>Trichonephila</taxon>
    </lineage>
</organism>
<dbReference type="GO" id="GO:0005637">
    <property type="term" value="C:nuclear inner membrane"/>
    <property type="evidence" value="ECO:0007669"/>
    <property type="project" value="UniProtKB-SubCell"/>
</dbReference>
<evidence type="ECO:0000256" key="2">
    <source>
        <dbReference type="ARBA" id="ARBA00010631"/>
    </source>
</evidence>
<comment type="subcellular location">
    <subcellularLocation>
        <location evidence="1">Nucleus inner membrane</location>
        <topology evidence="1">Multi-pass membrane protein</topology>
    </subcellularLocation>
</comment>